<dbReference type="GeneID" id="30068645"/>
<dbReference type="SUPFAM" id="SSF54160">
    <property type="entry name" value="Chromo domain-like"/>
    <property type="match status" value="2"/>
</dbReference>
<dbReference type="InterPro" id="IPR000953">
    <property type="entry name" value="Chromo/chromo_shadow_dom"/>
</dbReference>
<feature type="domain" description="Chromo" evidence="5">
    <location>
        <begin position="331"/>
        <end position="391"/>
    </location>
</feature>
<protein>
    <recommendedName>
        <fullName evidence="5">Chromo domain-containing protein</fullName>
    </recommendedName>
</protein>
<comment type="subunit">
    <text evidence="2">Component of the NuA4 histone acetyltransferase complex.</text>
</comment>
<evidence type="ECO:0000256" key="4">
    <source>
        <dbReference type="SAM" id="MobiDB-lite"/>
    </source>
</evidence>
<proteinExistence type="predicted"/>
<dbReference type="Pfam" id="PF00385">
    <property type="entry name" value="Chromo"/>
    <property type="match status" value="1"/>
</dbReference>
<dbReference type="SMART" id="SM00298">
    <property type="entry name" value="CHROMO"/>
    <property type="match status" value="2"/>
</dbReference>
<dbReference type="OrthoDB" id="433924at2759"/>
<feature type="compositionally biased region" description="Polar residues" evidence="4">
    <location>
        <begin position="433"/>
        <end position="442"/>
    </location>
</feature>
<dbReference type="InterPro" id="IPR023780">
    <property type="entry name" value="Chromo_domain"/>
</dbReference>
<dbReference type="PROSITE" id="PS50013">
    <property type="entry name" value="CHROMO_2"/>
    <property type="match status" value="1"/>
</dbReference>
<evidence type="ECO:0000259" key="5">
    <source>
        <dbReference type="PROSITE" id="PS50013"/>
    </source>
</evidence>
<name>W7MMM0_GIBM7</name>
<evidence type="ECO:0000256" key="1">
    <source>
        <dbReference type="ARBA" id="ARBA00004123"/>
    </source>
</evidence>
<dbReference type="RefSeq" id="XP_018758527.1">
    <property type="nucleotide sequence ID" value="XM_018900276.1"/>
</dbReference>
<dbReference type="PANTHER" id="PTHR22812">
    <property type="entry name" value="CHROMOBOX PROTEIN"/>
    <property type="match status" value="1"/>
</dbReference>
<feature type="compositionally biased region" description="Basic and acidic residues" evidence="4">
    <location>
        <begin position="239"/>
        <end position="248"/>
    </location>
</feature>
<dbReference type="GO" id="GO:0006338">
    <property type="term" value="P:chromatin remodeling"/>
    <property type="evidence" value="ECO:0007669"/>
    <property type="project" value="UniProtKB-ARBA"/>
</dbReference>
<dbReference type="InterPro" id="IPR051219">
    <property type="entry name" value="Heterochromatin_chromo-domain"/>
</dbReference>
<evidence type="ECO:0000313" key="7">
    <source>
        <dbReference type="Proteomes" id="UP000009096"/>
    </source>
</evidence>
<dbReference type="InterPro" id="IPR016197">
    <property type="entry name" value="Chromo-like_dom_sf"/>
</dbReference>
<sequence length="442" mass="48828">MNAIFNFLSSPLKQPAERPPPSSMPLTASRPSLSPREQRLAKRAADRFSEPAGRSPRSRLSNVSLASTDHDNTAEISVVSRRRETIAMAPPLSVKKKRISTSTRSSPIHKPSKSNGSRVASSPAVRSSPRGRESAEGSPASLPKRVSHIAPSPAVRSSPRTRESIGAPPALASSPASVPKRVSRVASSPAIRSSPRTRESAELGTPASIPVSRSSETKSPRKSSRAPRATRPQTNGTERTLEEQPEEVHLEEEEEEVEEDRLYEFVRIADHRWVEDEKKENMIELLIQWKDGENSWVSEELLHTDNRQALFAYWRSQPGGRPKNPEDDDVYQVFAIRKHRVRNGVPQVLVEWLGYDTPENTWENQDSIEEAAPKLVDAYFDQVKGKAKIPAKTKSQAKSQPKSKARPKAPAKNKASAPAKTKAQAKTPARGVTRSSARVSKR</sequence>
<evidence type="ECO:0000256" key="2">
    <source>
        <dbReference type="ARBA" id="ARBA00011353"/>
    </source>
</evidence>
<accession>W7MMM0</accession>
<dbReference type="STRING" id="334819.W7MMM0"/>
<gene>
    <name evidence="6" type="ORF">FVEG_11110</name>
</gene>
<organism evidence="6 7">
    <name type="scientific">Gibberella moniliformis (strain M3125 / FGSC 7600)</name>
    <name type="common">Maize ear and stalk rot fungus</name>
    <name type="synonym">Fusarium verticillioides</name>
    <dbReference type="NCBI Taxonomy" id="334819"/>
    <lineage>
        <taxon>Eukaryota</taxon>
        <taxon>Fungi</taxon>
        <taxon>Dikarya</taxon>
        <taxon>Ascomycota</taxon>
        <taxon>Pezizomycotina</taxon>
        <taxon>Sordariomycetes</taxon>
        <taxon>Hypocreomycetidae</taxon>
        <taxon>Hypocreales</taxon>
        <taxon>Nectriaceae</taxon>
        <taxon>Fusarium</taxon>
        <taxon>Fusarium fujikuroi species complex</taxon>
    </lineage>
</organism>
<feature type="compositionally biased region" description="Basic residues" evidence="4">
    <location>
        <begin position="401"/>
        <end position="411"/>
    </location>
</feature>
<dbReference type="KEGG" id="fvr:FVEG_11110"/>
<dbReference type="eggNOG" id="ENOG502RMIF">
    <property type="taxonomic scope" value="Eukaryota"/>
</dbReference>
<dbReference type="CDD" id="cd00024">
    <property type="entry name" value="CD_CSD"/>
    <property type="match status" value="1"/>
</dbReference>
<feature type="region of interest" description="Disordered" evidence="4">
    <location>
        <begin position="386"/>
        <end position="442"/>
    </location>
</feature>
<feature type="compositionally biased region" description="Low complexity" evidence="4">
    <location>
        <begin position="116"/>
        <end position="128"/>
    </location>
</feature>
<evidence type="ECO:0000256" key="3">
    <source>
        <dbReference type="ARBA" id="ARBA00023242"/>
    </source>
</evidence>
<dbReference type="HOGENOM" id="CLU_729659_0_0_1"/>
<feature type="compositionally biased region" description="Low complexity" evidence="4">
    <location>
        <begin position="412"/>
        <end position="429"/>
    </location>
</feature>
<dbReference type="EMBL" id="DS022257">
    <property type="protein sequence ID" value="EWG52336.1"/>
    <property type="molecule type" value="Genomic_DNA"/>
</dbReference>
<dbReference type="Gene3D" id="2.40.50.40">
    <property type="match status" value="2"/>
</dbReference>
<dbReference type="AlphaFoldDB" id="W7MMM0"/>
<evidence type="ECO:0000313" key="6">
    <source>
        <dbReference type="EMBL" id="EWG52336.1"/>
    </source>
</evidence>
<keyword evidence="3" id="KW-0539">Nucleus</keyword>
<reference evidence="6 7" key="1">
    <citation type="journal article" date="2010" name="Nature">
        <title>Comparative genomics reveals mobile pathogenicity chromosomes in Fusarium.</title>
        <authorList>
            <person name="Ma L.J."/>
            <person name="van der Does H.C."/>
            <person name="Borkovich K.A."/>
            <person name="Coleman J.J."/>
            <person name="Daboussi M.J."/>
            <person name="Di Pietro A."/>
            <person name="Dufresne M."/>
            <person name="Freitag M."/>
            <person name="Grabherr M."/>
            <person name="Henrissat B."/>
            <person name="Houterman P.M."/>
            <person name="Kang S."/>
            <person name="Shim W.B."/>
            <person name="Woloshuk C."/>
            <person name="Xie X."/>
            <person name="Xu J.R."/>
            <person name="Antoniw J."/>
            <person name="Baker S.E."/>
            <person name="Bluhm B.H."/>
            <person name="Breakspear A."/>
            <person name="Brown D.W."/>
            <person name="Butchko R.A."/>
            <person name="Chapman S."/>
            <person name="Coulson R."/>
            <person name="Coutinho P.M."/>
            <person name="Danchin E.G."/>
            <person name="Diener A."/>
            <person name="Gale L.R."/>
            <person name="Gardiner D.M."/>
            <person name="Goff S."/>
            <person name="Hammond-Kosack K.E."/>
            <person name="Hilburn K."/>
            <person name="Hua-Van A."/>
            <person name="Jonkers W."/>
            <person name="Kazan K."/>
            <person name="Kodira C.D."/>
            <person name="Koehrsen M."/>
            <person name="Kumar L."/>
            <person name="Lee Y.H."/>
            <person name="Li L."/>
            <person name="Manners J.M."/>
            <person name="Miranda-Saavedra D."/>
            <person name="Mukherjee M."/>
            <person name="Park G."/>
            <person name="Park J."/>
            <person name="Park S.Y."/>
            <person name="Proctor R.H."/>
            <person name="Regev A."/>
            <person name="Ruiz-Roldan M.C."/>
            <person name="Sain D."/>
            <person name="Sakthikumar S."/>
            <person name="Sykes S."/>
            <person name="Schwartz D.C."/>
            <person name="Turgeon B.G."/>
            <person name="Wapinski I."/>
            <person name="Yoder O."/>
            <person name="Young S."/>
            <person name="Zeng Q."/>
            <person name="Zhou S."/>
            <person name="Galagan J."/>
            <person name="Cuomo C.A."/>
            <person name="Kistler H.C."/>
            <person name="Rep M."/>
        </authorList>
    </citation>
    <scope>NUCLEOTIDE SEQUENCE [LARGE SCALE GENOMIC DNA]</scope>
    <source>
        <strain evidence="7">M3125 / FGSC 7600</strain>
    </source>
</reference>
<dbReference type="OMA" id="YQVFAIR"/>
<feature type="compositionally biased region" description="Low complexity" evidence="4">
    <location>
        <begin position="164"/>
        <end position="179"/>
    </location>
</feature>
<keyword evidence="7" id="KW-1185">Reference proteome</keyword>
<dbReference type="GO" id="GO:0005634">
    <property type="term" value="C:nucleus"/>
    <property type="evidence" value="ECO:0007669"/>
    <property type="project" value="UniProtKB-SubCell"/>
</dbReference>
<dbReference type="EMBL" id="CM000586">
    <property type="protein sequence ID" value="EWG52336.1"/>
    <property type="molecule type" value="Genomic_DNA"/>
</dbReference>
<dbReference type="Proteomes" id="UP000009096">
    <property type="component" value="Chromosome 9"/>
</dbReference>
<feature type="region of interest" description="Disordered" evidence="4">
    <location>
        <begin position="1"/>
        <end position="256"/>
    </location>
</feature>
<feature type="compositionally biased region" description="Polar residues" evidence="4">
    <location>
        <begin position="58"/>
        <end position="67"/>
    </location>
</feature>
<comment type="subcellular location">
    <subcellularLocation>
        <location evidence="1">Nucleus</location>
    </subcellularLocation>
</comment>
<feature type="compositionally biased region" description="Basic and acidic residues" evidence="4">
    <location>
        <begin position="36"/>
        <end position="49"/>
    </location>
</feature>
<dbReference type="VEuPathDB" id="FungiDB:FVEG_11110"/>